<proteinExistence type="predicted"/>
<sequence length="158" mass="17776">MAKVTAGNILRYQRVSFAFPVILILDENHSKVHIATHSYPRTLILGSMSDSDPSLPVSALLELDAQIFKKYGRTMMQDTLGVIIESIYCSAYGIFFAVAVYSILPLTNSSWSRKGLKSHLAIIILIVVYLYMAPSLCGPWTLPMLLVTHIFCWWFPMC</sequence>
<protein>
    <submittedName>
        <fullName evidence="2">Uncharacterized protein</fullName>
    </submittedName>
</protein>
<comment type="caution">
    <text evidence="2">The sequence shown here is derived from an EMBL/GenBank/DDBJ whole genome shotgun (WGS) entry which is preliminary data.</text>
</comment>
<evidence type="ECO:0000256" key="1">
    <source>
        <dbReference type="SAM" id="Phobius"/>
    </source>
</evidence>
<keyword evidence="3" id="KW-1185">Reference proteome</keyword>
<dbReference type="Proteomes" id="UP001218218">
    <property type="component" value="Unassembled WGS sequence"/>
</dbReference>
<evidence type="ECO:0000313" key="2">
    <source>
        <dbReference type="EMBL" id="KAJ7367616.1"/>
    </source>
</evidence>
<evidence type="ECO:0000313" key="3">
    <source>
        <dbReference type="Proteomes" id="UP001218218"/>
    </source>
</evidence>
<dbReference type="AlphaFoldDB" id="A0AAD7F623"/>
<feature type="transmembrane region" description="Helical" evidence="1">
    <location>
        <begin position="116"/>
        <end position="133"/>
    </location>
</feature>
<reference evidence="2" key="1">
    <citation type="submission" date="2023-03" db="EMBL/GenBank/DDBJ databases">
        <title>Massive genome expansion in bonnet fungi (Mycena s.s.) driven by repeated elements and novel gene families across ecological guilds.</title>
        <authorList>
            <consortium name="Lawrence Berkeley National Laboratory"/>
            <person name="Harder C.B."/>
            <person name="Miyauchi S."/>
            <person name="Viragh M."/>
            <person name="Kuo A."/>
            <person name="Thoen E."/>
            <person name="Andreopoulos B."/>
            <person name="Lu D."/>
            <person name="Skrede I."/>
            <person name="Drula E."/>
            <person name="Henrissat B."/>
            <person name="Morin E."/>
            <person name="Kohler A."/>
            <person name="Barry K."/>
            <person name="LaButti K."/>
            <person name="Morin E."/>
            <person name="Salamov A."/>
            <person name="Lipzen A."/>
            <person name="Mereny Z."/>
            <person name="Hegedus B."/>
            <person name="Baldrian P."/>
            <person name="Stursova M."/>
            <person name="Weitz H."/>
            <person name="Taylor A."/>
            <person name="Grigoriev I.V."/>
            <person name="Nagy L.G."/>
            <person name="Martin F."/>
            <person name="Kauserud H."/>
        </authorList>
    </citation>
    <scope>NUCLEOTIDE SEQUENCE</scope>
    <source>
        <strain evidence="2">CBHHK002</strain>
    </source>
</reference>
<accession>A0AAD7F623</accession>
<organism evidence="2 3">
    <name type="scientific">Mycena albidolilacea</name>
    <dbReference type="NCBI Taxonomy" id="1033008"/>
    <lineage>
        <taxon>Eukaryota</taxon>
        <taxon>Fungi</taxon>
        <taxon>Dikarya</taxon>
        <taxon>Basidiomycota</taxon>
        <taxon>Agaricomycotina</taxon>
        <taxon>Agaricomycetes</taxon>
        <taxon>Agaricomycetidae</taxon>
        <taxon>Agaricales</taxon>
        <taxon>Marasmiineae</taxon>
        <taxon>Mycenaceae</taxon>
        <taxon>Mycena</taxon>
    </lineage>
</organism>
<dbReference type="EMBL" id="JARIHO010000001">
    <property type="protein sequence ID" value="KAJ7367616.1"/>
    <property type="molecule type" value="Genomic_DNA"/>
</dbReference>
<feature type="transmembrane region" description="Helical" evidence="1">
    <location>
        <begin position="79"/>
        <end position="104"/>
    </location>
</feature>
<keyword evidence="1" id="KW-0812">Transmembrane</keyword>
<gene>
    <name evidence="2" type="ORF">DFH08DRAFT_795764</name>
</gene>
<keyword evidence="1" id="KW-1133">Transmembrane helix</keyword>
<keyword evidence="1" id="KW-0472">Membrane</keyword>
<name>A0AAD7F623_9AGAR</name>